<evidence type="ECO:0000313" key="2">
    <source>
        <dbReference type="Proteomes" id="UP000245370"/>
    </source>
</evidence>
<reference evidence="1 2" key="2">
    <citation type="submission" date="2018-05" db="EMBL/GenBank/DDBJ databases">
        <authorList>
            <person name="Lanie J.A."/>
            <person name="Ng W.-L."/>
            <person name="Kazmierczak K.M."/>
            <person name="Andrzejewski T.M."/>
            <person name="Davidsen T.M."/>
            <person name="Wayne K.J."/>
            <person name="Tettelin H."/>
            <person name="Glass J.I."/>
            <person name="Rusch D."/>
            <person name="Podicherti R."/>
            <person name="Tsui H.-C.T."/>
            <person name="Winkler M.E."/>
        </authorList>
    </citation>
    <scope>NUCLEOTIDE SEQUENCE [LARGE SCALE GENOMIC DNA]</scope>
    <source>
        <strain evidence="1 2">C305</strain>
    </source>
</reference>
<keyword evidence="2" id="KW-1185">Reference proteome</keyword>
<comment type="caution">
    <text evidence="1">The sequence shown here is derived from an EMBL/GenBank/DDBJ whole genome shotgun (WGS) entry which is preliminary data.</text>
</comment>
<proteinExistence type="predicted"/>
<dbReference type="EMBL" id="QFRJ01000007">
    <property type="protein sequence ID" value="PWH85341.1"/>
    <property type="molecule type" value="Genomic_DNA"/>
</dbReference>
<name>A0A2U2XCA8_9FLAO</name>
<dbReference type="AlphaFoldDB" id="A0A2U2XCA8"/>
<organism evidence="1 2">
    <name type="scientific">Brumimicrobium oceani</name>
    <dbReference type="NCBI Taxonomy" id="2100725"/>
    <lineage>
        <taxon>Bacteria</taxon>
        <taxon>Pseudomonadati</taxon>
        <taxon>Bacteroidota</taxon>
        <taxon>Flavobacteriia</taxon>
        <taxon>Flavobacteriales</taxon>
        <taxon>Crocinitomicaceae</taxon>
        <taxon>Brumimicrobium</taxon>
    </lineage>
</organism>
<accession>A0A2U2XCA8</accession>
<dbReference type="Proteomes" id="UP000245370">
    <property type="component" value="Unassembled WGS sequence"/>
</dbReference>
<protein>
    <submittedName>
        <fullName evidence="1">Uncharacterized protein</fullName>
    </submittedName>
</protein>
<sequence length="109" mass="12685">MAYKQINVIEVDEKTNEVLNEYNTGYYMEFIVGDSLVEYQLLDHVGGIIEKIDYKILTKETIDEVSVINMKYKDELYELLIPEDKKEKISLNGNGITKIIYGKSQKIKK</sequence>
<reference evidence="1 2" key="1">
    <citation type="submission" date="2018-05" db="EMBL/GenBank/DDBJ databases">
        <title>Brumimicrobium oceani sp. nov., isolated from coastal sediment.</title>
        <authorList>
            <person name="Kou Y."/>
        </authorList>
    </citation>
    <scope>NUCLEOTIDE SEQUENCE [LARGE SCALE GENOMIC DNA]</scope>
    <source>
        <strain evidence="1 2">C305</strain>
    </source>
</reference>
<gene>
    <name evidence="1" type="ORF">DIT68_10415</name>
</gene>
<evidence type="ECO:0000313" key="1">
    <source>
        <dbReference type="EMBL" id="PWH85341.1"/>
    </source>
</evidence>